<evidence type="ECO:0000256" key="2">
    <source>
        <dbReference type="SAM" id="MobiDB-lite"/>
    </source>
</evidence>
<dbReference type="FunFam" id="2.70.70.10:FF:000006">
    <property type="entry name" value="M23 family peptidase"/>
    <property type="match status" value="1"/>
</dbReference>
<dbReference type="Pfam" id="PF01551">
    <property type="entry name" value="Peptidase_M23"/>
    <property type="match status" value="1"/>
</dbReference>
<dbReference type="Proteomes" id="UP000070226">
    <property type="component" value="Unassembled WGS sequence"/>
</dbReference>
<dbReference type="STRING" id="39777.B7L28_09360"/>
<dbReference type="InterPro" id="IPR050570">
    <property type="entry name" value="Cell_wall_metabolism_enzyme"/>
</dbReference>
<dbReference type="InterPro" id="IPR011055">
    <property type="entry name" value="Dup_hybrid_motif"/>
</dbReference>
<protein>
    <submittedName>
        <fullName evidence="5">Peptidase, M23 family</fullName>
    </submittedName>
</protein>
<organism evidence="5">
    <name type="scientific">Veillonella atypica</name>
    <dbReference type="NCBI Taxonomy" id="39777"/>
    <lineage>
        <taxon>Bacteria</taxon>
        <taxon>Bacillati</taxon>
        <taxon>Bacillota</taxon>
        <taxon>Negativicutes</taxon>
        <taxon>Veillonellales</taxon>
        <taxon>Veillonellaceae</taxon>
        <taxon>Veillonella</taxon>
    </lineage>
</organism>
<keyword evidence="3" id="KW-1133">Transmembrane helix</keyword>
<dbReference type="CDD" id="cd12797">
    <property type="entry name" value="M23_peptidase"/>
    <property type="match status" value="1"/>
</dbReference>
<feature type="region of interest" description="Disordered" evidence="2">
    <location>
        <begin position="106"/>
        <end position="136"/>
    </location>
</feature>
<proteinExistence type="predicted"/>
<gene>
    <name evidence="5" type="ORF">HMPREF3233_01926</name>
</gene>
<dbReference type="PANTHER" id="PTHR21666:SF270">
    <property type="entry name" value="MUREIN HYDROLASE ACTIVATOR ENVC"/>
    <property type="match status" value="1"/>
</dbReference>
<dbReference type="PATRIC" id="fig|39777.7.peg.1892"/>
<evidence type="ECO:0000256" key="3">
    <source>
        <dbReference type="SAM" id="Phobius"/>
    </source>
</evidence>
<feature type="transmembrane region" description="Helical" evidence="3">
    <location>
        <begin position="37"/>
        <end position="58"/>
    </location>
</feature>
<keyword evidence="3" id="KW-0472">Membrane</keyword>
<evidence type="ECO:0000313" key="5">
    <source>
        <dbReference type="EMBL" id="KXA61343.1"/>
    </source>
</evidence>
<evidence type="ECO:0000259" key="4">
    <source>
        <dbReference type="Pfam" id="PF01551"/>
    </source>
</evidence>
<evidence type="ECO:0000313" key="6">
    <source>
        <dbReference type="Proteomes" id="UP000070226"/>
    </source>
</evidence>
<dbReference type="SUPFAM" id="SSF51261">
    <property type="entry name" value="Duplicated hybrid motif"/>
    <property type="match status" value="1"/>
</dbReference>
<feature type="coiled-coil region" evidence="1">
    <location>
        <begin position="63"/>
        <end position="100"/>
    </location>
</feature>
<accession>A0A133RZY3</accession>
<name>A0A133RZY3_9FIRM</name>
<dbReference type="GO" id="GO:0004222">
    <property type="term" value="F:metalloendopeptidase activity"/>
    <property type="evidence" value="ECO:0007669"/>
    <property type="project" value="TreeGrafter"/>
</dbReference>
<sequence length="325" mass="34374">MIKSKEGILKVPSILSSVVSQNGDNCIITLSHKQAKIVAVVAVILFVAALVLSIWGIARQAEIVQLRQQTQLQTEQLKLLQQKTEVLDKKIQNLNQISEENKQMLKGAESGTPSQGGSDGSDPKQEAASDETSPTLSAAQLSARLSKLDKDAQKLLVSFYTMRNILRDGGAQDIAALQQLNYTTGSGGYTNSTTPSIWPSKGVITSPYGTRVDPVTGAASAFHEGVDIADDYGTPIVATAAGTVTFAGYTEGGYGNLVEIDHGNGFVTRYGHNSAVLVTPGMTVKQGQVIALMGSTGKSTGAHVHYEVRINGSAVDPMVFLPISN</sequence>
<dbReference type="PANTHER" id="PTHR21666">
    <property type="entry name" value="PEPTIDASE-RELATED"/>
    <property type="match status" value="1"/>
</dbReference>
<feature type="domain" description="M23ase beta-sheet core" evidence="4">
    <location>
        <begin position="222"/>
        <end position="317"/>
    </location>
</feature>
<dbReference type="EMBL" id="LRQT01000120">
    <property type="protein sequence ID" value="KXA61343.1"/>
    <property type="molecule type" value="Genomic_DNA"/>
</dbReference>
<reference evidence="5 6" key="1">
    <citation type="submission" date="2016-01" db="EMBL/GenBank/DDBJ databases">
        <authorList>
            <person name="Oliw E.H."/>
        </authorList>
    </citation>
    <scope>NUCLEOTIDE SEQUENCE [LARGE SCALE GENOMIC DNA]</scope>
    <source>
        <strain evidence="5 6">CMW7756B</strain>
    </source>
</reference>
<comment type="caution">
    <text evidence="5">The sequence shown here is derived from an EMBL/GenBank/DDBJ whole genome shotgun (WGS) entry which is preliminary data.</text>
</comment>
<dbReference type="InterPro" id="IPR016047">
    <property type="entry name" value="M23ase_b-sheet_dom"/>
</dbReference>
<dbReference type="RefSeq" id="WP_005375896.1">
    <property type="nucleotide sequence ID" value="NZ_CACRUN010000012.1"/>
</dbReference>
<dbReference type="AlphaFoldDB" id="A0A133RZY3"/>
<keyword evidence="1" id="KW-0175">Coiled coil</keyword>
<dbReference type="Gene3D" id="2.70.70.10">
    <property type="entry name" value="Glucose Permease (Domain IIA)"/>
    <property type="match status" value="1"/>
</dbReference>
<evidence type="ECO:0000256" key="1">
    <source>
        <dbReference type="SAM" id="Coils"/>
    </source>
</evidence>
<keyword evidence="3" id="KW-0812">Transmembrane</keyword>